<dbReference type="GO" id="GO:0005737">
    <property type="term" value="C:cytoplasm"/>
    <property type="evidence" value="ECO:0007669"/>
    <property type="project" value="TreeGrafter"/>
</dbReference>
<evidence type="ECO:0000259" key="11">
    <source>
        <dbReference type="Pfam" id="PF02581"/>
    </source>
</evidence>
<dbReference type="FunFam" id="3.20.20.70:FF:000096">
    <property type="entry name" value="Thiamine-phosphate synthase"/>
    <property type="match status" value="1"/>
</dbReference>
<evidence type="ECO:0000256" key="7">
    <source>
        <dbReference type="ARBA" id="ARBA00047851"/>
    </source>
</evidence>
<evidence type="ECO:0000313" key="14">
    <source>
        <dbReference type="Proteomes" id="UP000316360"/>
    </source>
</evidence>
<dbReference type="InterPro" id="IPR016229">
    <property type="entry name" value="TMP_synthase_cyanobac_bac"/>
</dbReference>
<dbReference type="GO" id="GO:0009229">
    <property type="term" value="P:thiamine diphosphate biosynthetic process"/>
    <property type="evidence" value="ECO:0007669"/>
    <property type="project" value="UniProtKB-UniPathway"/>
</dbReference>
<dbReference type="InterPro" id="IPR041397">
    <property type="entry name" value="ThiD2"/>
</dbReference>
<keyword evidence="3" id="KW-0479">Metal-binding</keyword>
<sequence>NLNRASEGLRVIEDGIRFILDDSSLTKKVKELRHSLIKVIKVVPGFDEKKLISCRNSEKDVGAKLKEEGRGKVKELIRANFRRVQEAERSLEEFGKLLSPLLGQQFKKLRFRTYSLEKQVEMRLHKELNLSLYVITDSSLIKEKNFEKRIKELVADGATLVQLREKTLPLRPFLKRALLMRRIIHPPVLFIVNDRIDIAIASGADGLHIGQEDLPILMARQILGEDKIIGISTHSIEQARQAEKEGADYLAIGPIFATPSKPEAGPPKGTKIISQIKEVVRIPVVAIGGIDLDNAEETLKAGADGVAVMSAIFKERDVGLATRKLSQKIQAVQNAYHINRKS</sequence>
<dbReference type="PANTHER" id="PTHR20857:SF23">
    <property type="entry name" value="THIAMINE BIOSYNTHETIC BIFUNCTIONAL ENZYME"/>
    <property type="match status" value="1"/>
</dbReference>
<dbReference type="HAMAP" id="MF_00097">
    <property type="entry name" value="TMP_synthase"/>
    <property type="match status" value="1"/>
</dbReference>
<dbReference type="CDD" id="cd00564">
    <property type="entry name" value="TMP_TenI"/>
    <property type="match status" value="1"/>
</dbReference>
<keyword evidence="2 9" id="KW-0808">Transferase</keyword>
<evidence type="ECO:0000256" key="6">
    <source>
        <dbReference type="ARBA" id="ARBA00047334"/>
    </source>
</evidence>
<gene>
    <name evidence="13" type="ORF">E3J84_01280</name>
</gene>
<feature type="non-terminal residue" evidence="13">
    <location>
        <position position="1"/>
    </location>
</feature>
<dbReference type="InterPro" id="IPR022998">
    <property type="entry name" value="ThiamineP_synth_TenI"/>
</dbReference>
<dbReference type="SUPFAM" id="SSF51391">
    <property type="entry name" value="Thiamin phosphate synthase"/>
    <property type="match status" value="1"/>
</dbReference>
<dbReference type="EMBL" id="SOKJ01000064">
    <property type="protein sequence ID" value="TET12611.1"/>
    <property type="molecule type" value="Genomic_DNA"/>
</dbReference>
<protein>
    <recommendedName>
        <fullName evidence="9">Thiamine-phosphate synthase</fullName>
        <ecNumber evidence="9">2.5.1.3</ecNumber>
    </recommendedName>
    <alternativeName>
        <fullName evidence="9">Thiamine-phosphate pyrophosphorylase</fullName>
    </alternativeName>
</protein>
<feature type="domain" description="Thiamine phosphate synthase/TenI" evidence="11">
    <location>
        <begin position="132"/>
        <end position="312"/>
    </location>
</feature>
<comment type="catalytic activity">
    <reaction evidence="7 9">
        <text>2-(2-carboxy-4-methylthiazol-5-yl)ethyl phosphate + 4-amino-2-methyl-5-(diphosphooxymethyl)pyrimidine + 2 H(+) = thiamine phosphate + CO2 + diphosphate</text>
        <dbReference type="Rhea" id="RHEA:47848"/>
        <dbReference type="ChEBI" id="CHEBI:15378"/>
        <dbReference type="ChEBI" id="CHEBI:16526"/>
        <dbReference type="ChEBI" id="CHEBI:33019"/>
        <dbReference type="ChEBI" id="CHEBI:37575"/>
        <dbReference type="ChEBI" id="CHEBI:57841"/>
        <dbReference type="ChEBI" id="CHEBI:62890"/>
        <dbReference type="EC" id="2.5.1.3"/>
    </reaction>
</comment>
<reference evidence="13 14" key="1">
    <citation type="submission" date="2019-03" db="EMBL/GenBank/DDBJ databases">
        <title>Metabolic potential of uncultured bacteria and archaea associated with petroleum seepage in deep-sea sediments.</title>
        <authorList>
            <person name="Dong X."/>
            <person name="Hubert C."/>
        </authorList>
    </citation>
    <scope>NUCLEOTIDE SEQUENCE [LARGE SCALE GENOMIC DNA]</scope>
    <source>
        <strain evidence="13">E44_bin7</strain>
    </source>
</reference>
<dbReference type="Pfam" id="PF17792">
    <property type="entry name" value="ThiD2"/>
    <property type="match status" value="1"/>
</dbReference>
<dbReference type="Pfam" id="PF02581">
    <property type="entry name" value="TMP-TENI"/>
    <property type="match status" value="1"/>
</dbReference>
<dbReference type="Gene3D" id="3.20.20.70">
    <property type="entry name" value="Aldolase class I"/>
    <property type="match status" value="1"/>
</dbReference>
<comment type="pathway">
    <text evidence="1 10">Cofactor biosynthesis; thiamine diphosphate biosynthesis; thiamine phosphate from 4-amino-2-methyl-5-diphosphomethylpyrimidine and 4-methyl-5-(2-phosphoethyl)-thiazole: step 1/1.</text>
</comment>
<comment type="caution">
    <text evidence="13">The sequence shown here is derived from an EMBL/GenBank/DDBJ whole genome shotgun (WGS) entry which is preliminary data.</text>
</comment>
<organism evidence="13 14">
    <name type="scientific">Aerophobetes bacterium</name>
    <dbReference type="NCBI Taxonomy" id="2030807"/>
    <lineage>
        <taxon>Bacteria</taxon>
        <taxon>Candidatus Aerophobota</taxon>
    </lineage>
</organism>
<dbReference type="InterPro" id="IPR013785">
    <property type="entry name" value="Aldolase_TIM"/>
</dbReference>
<accession>A0A523S427</accession>
<dbReference type="NCBIfam" id="TIGR00693">
    <property type="entry name" value="thiE"/>
    <property type="match status" value="1"/>
</dbReference>
<dbReference type="PIRSF" id="PIRSF000512">
    <property type="entry name" value="TMP_PPase_Cyanobac_prd"/>
    <property type="match status" value="1"/>
</dbReference>
<evidence type="ECO:0000256" key="2">
    <source>
        <dbReference type="ARBA" id="ARBA00022679"/>
    </source>
</evidence>
<comment type="catalytic activity">
    <reaction evidence="8 9">
        <text>2-[(2R,5Z)-2-carboxy-4-methylthiazol-5(2H)-ylidene]ethyl phosphate + 4-amino-2-methyl-5-(diphosphooxymethyl)pyrimidine + 2 H(+) = thiamine phosphate + CO2 + diphosphate</text>
        <dbReference type="Rhea" id="RHEA:47844"/>
        <dbReference type="ChEBI" id="CHEBI:15378"/>
        <dbReference type="ChEBI" id="CHEBI:16526"/>
        <dbReference type="ChEBI" id="CHEBI:33019"/>
        <dbReference type="ChEBI" id="CHEBI:37575"/>
        <dbReference type="ChEBI" id="CHEBI:57841"/>
        <dbReference type="ChEBI" id="CHEBI:62899"/>
        <dbReference type="EC" id="2.5.1.3"/>
    </reaction>
</comment>
<evidence type="ECO:0000256" key="4">
    <source>
        <dbReference type="ARBA" id="ARBA00022842"/>
    </source>
</evidence>
<keyword evidence="4" id="KW-0460">Magnesium</keyword>
<evidence type="ECO:0000256" key="1">
    <source>
        <dbReference type="ARBA" id="ARBA00005165"/>
    </source>
</evidence>
<evidence type="ECO:0000313" key="13">
    <source>
        <dbReference type="EMBL" id="TET12611.1"/>
    </source>
</evidence>
<dbReference type="GO" id="GO:0004789">
    <property type="term" value="F:thiamine-phosphate diphosphorylase activity"/>
    <property type="evidence" value="ECO:0007669"/>
    <property type="project" value="UniProtKB-EC"/>
</dbReference>
<dbReference type="NCBIfam" id="NF002727">
    <property type="entry name" value="PRK02615.1"/>
    <property type="match status" value="1"/>
</dbReference>
<dbReference type="GO" id="GO:0009228">
    <property type="term" value="P:thiamine biosynthetic process"/>
    <property type="evidence" value="ECO:0007669"/>
    <property type="project" value="UniProtKB-KW"/>
</dbReference>
<dbReference type="AlphaFoldDB" id="A0A523S427"/>
<name>A0A523S427_UNCAE</name>
<evidence type="ECO:0000259" key="12">
    <source>
        <dbReference type="Pfam" id="PF17792"/>
    </source>
</evidence>
<comment type="catalytic activity">
    <reaction evidence="6 9">
        <text>4-methyl-5-(2-phosphooxyethyl)-thiazole + 4-amino-2-methyl-5-(diphosphooxymethyl)pyrimidine + H(+) = thiamine phosphate + diphosphate</text>
        <dbReference type="Rhea" id="RHEA:22328"/>
        <dbReference type="ChEBI" id="CHEBI:15378"/>
        <dbReference type="ChEBI" id="CHEBI:33019"/>
        <dbReference type="ChEBI" id="CHEBI:37575"/>
        <dbReference type="ChEBI" id="CHEBI:57841"/>
        <dbReference type="ChEBI" id="CHEBI:58296"/>
        <dbReference type="EC" id="2.5.1.3"/>
    </reaction>
</comment>
<evidence type="ECO:0000256" key="8">
    <source>
        <dbReference type="ARBA" id="ARBA00047883"/>
    </source>
</evidence>
<dbReference type="InterPro" id="IPR034291">
    <property type="entry name" value="TMP_synthase"/>
</dbReference>
<dbReference type="InterPro" id="IPR036206">
    <property type="entry name" value="ThiamineP_synth_sf"/>
</dbReference>
<feature type="domain" description="ThiD2" evidence="12">
    <location>
        <begin position="1"/>
        <end position="119"/>
    </location>
</feature>
<evidence type="ECO:0000256" key="5">
    <source>
        <dbReference type="ARBA" id="ARBA00022977"/>
    </source>
</evidence>
<dbReference type="PANTHER" id="PTHR20857">
    <property type="entry name" value="THIAMINE-PHOSPHATE PYROPHOSPHORYLASE"/>
    <property type="match status" value="1"/>
</dbReference>
<comment type="similarity">
    <text evidence="9">Belongs to the thiamine-phosphate synthase family.</text>
</comment>
<proteinExistence type="inferred from homology"/>
<dbReference type="EC" id="2.5.1.3" evidence="9"/>
<dbReference type="Proteomes" id="UP000316360">
    <property type="component" value="Unassembled WGS sequence"/>
</dbReference>
<evidence type="ECO:0000256" key="9">
    <source>
        <dbReference type="RuleBase" id="RU003826"/>
    </source>
</evidence>
<dbReference type="UniPathway" id="UPA00060">
    <property type="reaction ID" value="UER00141"/>
</dbReference>
<keyword evidence="5 9" id="KW-0784">Thiamine biosynthesis</keyword>
<evidence type="ECO:0000256" key="10">
    <source>
        <dbReference type="RuleBase" id="RU004253"/>
    </source>
</evidence>
<evidence type="ECO:0000256" key="3">
    <source>
        <dbReference type="ARBA" id="ARBA00022723"/>
    </source>
</evidence>
<dbReference type="GO" id="GO:0046872">
    <property type="term" value="F:metal ion binding"/>
    <property type="evidence" value="ECO:0007669"/>
    <property type="project" value="UniProtKB-KW"/>
</dbReference>